<gene>
    <name evidence="10" type="primary">rarD</name>
    <name evidence="10" type="ORF">CSB45_09925</name>
</gene>
<evidence type="ECO:0000256" key="4">
    <source>
        <dbReference type="ARBA" id="ARBA00022475"/>
    </source>
</evidence>
<dbReference type="Proteomes" id="UP000229740">
    <property type="component" value="Unassembled WGS sequence"/>
</dbReference>
<evidence type="ECO:0000256" key="8">
    <source>
        <dbReference type="SAM" id="Phobius"/>
    </source>
</evidence>
<dbReference type="AlphaFoldDB" id="A0A2G6E3W7"/>
<feature type="transmembrane region" description="Helical" evidence="8">
    <location>
        <begin position="41"/>
        <end position="58"/>
    </location>
</feature>
<keyword evidence="4" id="KW-1003">Cell membrane</keyword>
<keyword evidence="3" id="KW-0813">Transport</keyword>
<dbReference type="NCBIfam" id="TIGR00688">
    <property type="entry name" value="rarD"/>
    <property type="match status" value="1"/>
</dbReference>
<feature type="domain" description="EamA" evidence="9">
    <location>
        <begin position="11"/>
        <end position="144"/>
    </location>
</feature>
<feature type="transmembrane region" description="Helical" evidence="8">
    <location>
        <begin position="129"/>
        <end position="146"/>
    </location>
</feature>
<feature type="transmembrane region" description="Helical" evidence="8">
    <location>
        <begin position="101"/>
        <end position="122"/>
    </location>
</feature>
<organism evidence="10 11">
    <name type="scientific">candidate division KSB3 bacterium</name>
    <dbReference type="NCBI Taxonomy" id="2044937"/>
    <lineage>
        <taxon>Bacteria</taxon>
        <taxon>candidate division KSB3</taxon>
    </lineage>
</organism>
<comment type="similarity">
    <text evidence="2">Belongs to the EamA transporter family.</text>
</comment>
<feature type="transmembrane region" description="Helical" evidence="8">
    <location>
        <begin position="244"/>
        <end position="264"/>
    </location>
</feature>
<dbReference type="InterPro" id="IPR000620">
    <property type="entry name" value="EamA_dom"/>
</dbReference>
<proteinExistence type="inferred from homology"/>
<dbReference type="InterPro" id="IPR004626">
    <property type="entry name" value="RarD"/>
</dbReference>
<name>A0A2G6E3W7_9BACT</name>
<evidence type="ECO:0000259" key="9">
    <source>
        <dbReference type="Pfam" id="PF00892"/>
    </source>
</evidence>
<dbReference type="PANTHER" id="PTHR22911">
    <property type="entry name" value="ACYL-MALONYL CONDENSING ENZYME-RELATED"/>
    <property type="match status" value="1"/>
</dbReference>
<dbReference type="InterPro" id="IPR037185">
    <property type="entry name" value="EmrE-like"/>
</dbReference>
<dbReference type="PANTHER" id="PTHR22911:SF137">
    <property type="entry name" value="SOLUTE CARRIER FAMILY 35 MEMBER G2-RELATED"/>
    <property type="match status" value="1"/>
</dbReference>
<feature type="domain" description="EamA" evidence="9">
    <location>
        <begin position="156"/>
        <end position="286"/>
    </location>
</feature>
<feature type="transmembrane region" description="Helical" evidence="8">
    <location>
        <begin position="78"/>
        <end position="95"/>
    </location>
</feature>
<dbReference type="Pfam" id="PF00892">
    <property type="entry name" value="EamA"/>
    <property type="match status" value="2"/>
</dbReference>
<evidence type="ECO:0000256" key="1">
    <source>
        <dbReference type="ARBA" id="ARBA00004651"/>
    </source>
</evidence>
<evidence type="ECO:0000256" key="5">
    <source>
        <dbReference type="ARBA" id="ARBA00022692"/>
    </source>
</evidence>
<evidence type="ECO:0000313" key="10">
    <source>
        <dbReference type="EMBL" id="PID56750.1"/>
    </source>
</evidence>
<evidence type="ECO:0000256" key="7">
    <source>
        <dbReference type="ARBA" id="ARBA00023136"/>
    </source>
</evidence>
<evidence type="ECO:0000256" key="3">
    <source>
        <dbReference type="ARBA" id="ARBA00022448"/>
    </source>
</evidence>
<dbReference type="EMBL" id="PDPS01000031">
    <property type="protein sequence ID" value="PID56750.1"/>
    <property type="molecule type" value="Genomic_DNA"/>
</dbReference>
<keyword evidence="6 8" id="KW-1133">Transmembrane helix</keyword>
<feature type="transmembrane region" description="Helical" evidence="8">
    <location>
        <begin position="181"/>
        <end position="199"/>
    </location>
</feature>
<evidence type="ECO:0000256" key="2">
    <source>
        <dbReference type="ARBA" id="ARBA00007362"/>
    </source>
</evidence>
<keyword evidence="5 8" id="KW-0812">Transmembrane</keyword>
<comment type="caution">
    <text evidence="10">The sequence shown here is derived from an EMBL/GenBank/DDBJ whole genome shotgun (WGS) entry which is preliminary data.</text>
</comment>
<feature type="transmembrane region" description="Helical" evidence="8">
    <location>
        <begin position="7"/>
        <end position="29"/>
    </location>
</feature>
<feature type="transmembrane region" description="Helical" evidence="8">
    <location>
        <begin position="152"/>
        <end position="169"/>
    </location>
</feature>
<accession>A0A2G6E3W7</accession>
<protein>
    <submittedName>
        <fullName evidence="10">Protein RarD</fullName>
    </submittedName>
</protein>
<feature type="transmembrane region" description="Helical" evidence="8">
    <location>
        <begin position="270"/>
        <end position="287"/>
    </location>
</feature>
<keyword evidence="7 8" id="KW-0472">Membrane</keyword>
<feature type="transmembrane region" description="Helical" evidence="8">
    <location>
        <begin position="211"/>
        <end position="232"/>
    </location>
</feature>
<dbReference type="GO" id="GO:0005886">
    <property type="term" value="C:plasma membrane"/>
    <property type="evidence" value="ECO:0007669"/>
    <property type="project" value="UniProtKB-SubCell"/>
</dbReference>
<evidence type="ECO:0000256" key="6">
    <source>
        <dbReference type="ARBA" id="ARBA00022989"/>
    </source>
</evidence>
<dbReference type="SUPFAM" id="SSF103481">
    <property type="entry name" value="Multidrug resistance efflux transporter EmrE"/>
    <property type="match status" value="2"/>
</dbReference>
<sequence length="306" mass="33788">MDQEKKAAVAGVVYGIAAFGIWGVLPAYWKLLKTVPPLEILSHRIIWSLVFAGVTLLFKGELGEARRAWNVRSTRNSLCLSATLIGVNWGTYIWAVNTNHIIETSLGYYISPLFSMLLGVLIFREDMNFWQYIAVGLSAVGVGYLTLQYGKFPWIGFTLALSLSLYGLLKKAVPVASLQALTIETLLISPLCLAFLGYQEFRHQGAFEQHAVSTQVLLVLAGVVTSLPLFCFAQSAKMIPLSQVGFLQYLSPSLALLLGIFVYGEAFSQAHAVSFICIWTALLIYSFSGTSFMRNLAVLVKPRWIS</sequence>
<reference evidence="10 11" key="1">
    <citation type="submission" date="2017-10" db="EMBL/GenBank/DDBJ databases">
        <title>Novel microbial diversity and functional potential in the marine mammal oral microbiome.</title>
        <authorList>
            <person name="Dudek N.K."/>
            <person name="Sun C.L."/>
            <person name="Burstein D."/>
            <person name="Kantor R.S."/>
            <person name="Aliaga Goltsman D.S."/>
            <person name="Bik E.M."/>
            <person name="Thomas B.C."/>
            <person name="Banfield J.F."/>
            <person name="Relman D.A."/>
        </authorList>
    </citation>
    <scope>NUCLEOTIDE SEQUENCE [LARGE SCALE GENOMIC DNA]</scope>
    <source>
        <strain evidence="10">DOLZORAL124_49_17</strain>
    </source>
</reference>
<comment type="subcellular location">
    <subcellularLocation>
        <location evidence="1">Cell membrane</location>
        <topology evidence="1">Multi-pass membrane protein</topology>
    </subcellularLocation>
</comment>
<evidence type="ECO:0000313" key="11">
    <source>
        <dbReference type="Proteomes" id="UP000229740"/>
    </source>
</evidence>